<dbReference type="Pfam" id="PF05762">
    <property type="entry name" value="VWA_CoxE"/>
    <property type="match status" value="1"/>
</dbReference>
<feature type="region of interest" description="Disordered" evidence="1">
    <location>
        <begin position="1"/>
        <end position="39"/>
    </location>
</feature>
<feature type="compositionally biased region" description="Gly residues" evidence="1">
    <location>
        <begin position="241"/>
        <end position="259"/>
    </location>
</feature>
<feature type="compositionally biased region" description="Polar residues" evidence="1">
    <location>
        <begin position="25"/>
        <end position="38"/>
    </location>
</feature>
<name>A0A075JI26_9MICO</name>
<feature type="region of interest" description="Disordered" evidence="1">
    <location>
        <begin position="233"/>
        <end position="279"/>
    </location>
</feature>
<protein>
    <recommendedName>
        <fullName evidence="4">VWA domain-containing protein</fullName>
    </recommendedName>
</protein>
<feature type="compositionally biased region" description="Acidic residues" evidence="1">
    <location>
        <begin position="144"/>
        <end position="154"/>
    </location>
</feature>
<evidence type="ECO:0000313" key="2">
    <source>
        <dbReference type="EMBL" id="AIF41786.1"/>
    </source>
</evidence>
<dbReference type="GeneID" id="41842076"/>
<dbReference type="OrthoDB" id="5174525at2"/>
<dbReference type="Proteomes" id="UP000027986">
    <property type="component" value="Chromosome"/>
</dbReference>
<dbReference type="HOGENOM" id="CLU_042261_2_1_11"/>
<evidence type="ECO:0000313" key="3">
    <source>
        <dbReference type="Proteomes" id="UP000027986"/>
    </source>
</evidence>
<dbReference type="EMBL" id="CP008889">
    <property type="protein sequence ID" value="AIF41786.1"/>
    <property type="molecule type" value="Genomic_DNA"/>
</dbReference>
<dbReference type="RefSeq" id="WP_051806274.1">
    <property type="nucleotide sequence ID" value="NZ_CP008889.1"/>
</dbReference>
<evidence type="ECO:0000256" key="1">
    <source>
        <dbReference type="SAM" id="MobiDB-lite"/>
    </source>
</evidence>
<reference evidence="2 3" key="1">
    <citation type="submission" date="2014-07" db="EMBL/GenBank/DDBJ databases">
        <title>Genome Sequencing of Dermacoccus nishinomiyaensis.</title>
        <authorList>
            <person name="Hong K.W."/>
            <person name="Chan K.G."/>
        </authorList>
    </citation>
    <scope>NUCLEOTIDE SEQUENCE [LARGE SCALE GENOMIC DNA]</scope>
    <source>
        <strain evidence="2 3">M25</strain>
    </source>
</reference>
<keyword evidence="3" id="KW-1185">Reference proteome</keyword>
<dbReference type="AlphaFoldDB" id="A0A075JI26"/>
<dbReference type="KEGG" id="dni:HX89_13645"/>
<proteinExistence type="predicted"/>
<feature type="compositionally biased region" description="Low complexity" evidence="1">
    <location>
        <begin position="1"/>
        <end position="11"/>
    </location>
</feature>
<sequence length="560" mass="60531">MPDDAVVPAGAGAPGTGRRAAHSDTAGSGPSASVTSSAGPGIASAGVLRRLVSLANALRRHGVVVGTSDVIDAGRIVTALGLDDRERLREGLASAFMRRGEQRRVFDELFDLYFPAALGARTRLTDLEEDGAAGESGGHHDGEPEPDSLDALDDFDPLTADAAALRERARALQEILAQALAAQDERALNALAATVVTEFGVLRREGENGFSANQAIEQFQPNLAIARASELMQQGPEVEGSDGGTAGGSSGGGGGGSGQSMGADQGWQPERFTQRLDRDDARERVAAFRRRVETETRRRNAEIRGVERLAEHAVTTPLERRAFSQTYAVDAAEMRRVIDPLARKLAARMAAKRRRASHGRIDIRRTLRASMSTGGVPIEPVFTHHAPNRAELVILADMSSSVAGFSRFTILLMQAMQTQFARVRVFGFVNTVDELTAVVKEVGRDGDLVEALKGNRRMTRGHRNSDYGQTFADFVEHHLDAVTPRATVLILGDARTNNTDPRHDALRTIAQQARHAMWLNPEAEPQWGQGDSVAHRYAAIVDMHEVRTITDLREFVARAL</sequence>
<accession>A0A075JI26</accession>
<dbReference type="InterPro" id="IPR008912">
    <property type="entry name" value="Uncharacterised_CoxE"/>
</dbReference>
<dbReference type="PANTHER" id="PTHR39338:SF5">
    <property type="entry name" value="BLR6139 PROTEIN"/>
    <property type="match status" value="1"/>
</dbReference>
<dbReference type="eggNOG" id="COG3552">
    <property type="taxonomic scope" value="Bacteria"/>
</dbReference>
<feature type="region of interest" description="Disordered" evidence="1">
    <location>
        <begin position="130"/>
        <end position="154"/>
    </location>
</feature>
<organism evidence="2 3">
    <name type="scientific">Dermacoccus nishinomiyaensis</name>
    <dbReference type="NCBI Taxonomy" id="1274"/>
    <lineage>
        <taxon>Bacteria</taxon>
        <taxon>Bacillati</taxon>
        <taxon>Actinomycetota</taxon>
        <taxon>Actinomycetes</taxon>
        <taxon>Micrococcales</taxon>
        <taxon>Dermacoccaceae</taxon>
        <taxon>Dermacoccus</taxon>
    </lineage>
</organism>
<gene>
    <name evidence="2" type="ORF">HX89_13645</name>
</gene>
<dbReference type="PANTHER" id="PTHR39338">
    <property type="entry name" value="BLL5662 PROTEIN-RELATED"/>
    <property type="match status" value="1"/>
</dbReference>
<evidence type="ECO:0008006" key="4">
    <source>
        <dbReference type="Google" id="ProtNLM"/>
    </source>
</evidence>